<evidence type="ECO:0000256" key="7">
    <source>
        <dbReference type="ARBA" id="ARBA00023136"/>
    </source>
</evidence>
<evidence type="ECO:0000313" key="11">
    <source>
        <dbReference type="EMBL" id="GGL91354.1"/>
    </source>
</evidence>
<feature type="region of interest" description="Disordered" evidence="8">
    <location>
        <begin position="511"/>
        <end position="535"/>
    </location>
</feature>
<evidence type="ECO:0000259" key="10">
    <source>
        <dbReference type="PROSITE" id="PS50850"/>
    </source>
</evidence>
<keyword evidence="4" id="KW-1003">Cell membrane</keyword>
<feature type="transmembrane region" description="Helical" evidence="9">
    <location>
        <begin position="241"/>
        <end position="259"/>
    </location>
</feature>
<dbReference type="InterPro" id="IPR011701">
    <property type="entry name" value="MFS"/>
</dbReference>
<feature type="transmembrane region" description="Helical" evidence="9">
    <location>
        <begin position="480"/>
        <end position="498"/>
    </location>
</feature>
<dbReference type="FunFam" id="1.20.1720.10:FF:000004">
    <property type="entry name" value="EmrB/QacA family drug resistance transporter"/>
    <property type="match status" value="1"/>
</dbReference>
<feature type="transmembrane region" description="Helical" evidence="9">
    <location>
        <begin position="89"/>
        <end position="108"/>
    </location>
</feature>
<evidence type="ECO:0000256" key="2">
    <source>
        <dbReference type="ARBA" id="ARBA00007520"/>
    </source>
</evidence>
<feature type="transmembrane region" description="Helical" evidence="9">
    <location>
        <begin position="308"/>
        <end position="330"/>
    </location>
</feature>
<keyword evidence="12" id="KW-1185">Reference proteome</keyword>
<feature type="transmembrane region" description="Helical" evidence="9">
    <location>
        <begin position="342"/>
        <end position="367"/>
    </location>
</feature>
<dbReference type="InterPro" id="IPR036259">
    <property type="entry name" value="MFS_trans_sf"/>
</dbReference>
<feature type="transmembrane region" description="Helical" evidence="9">
    <location>
        <begin position="442"/>
        <end position="460"/>
    </location>
</feature>
<comment type="caution">
    <text evidence="11">The sequence shown here is derived from an EMBL/GenBank/DDBJ whole genome shotgun (WGS) entry which is preliminary data.</text>
</comment>
<sequence length="535" mass="53840">MTAQPGPSATAGGAATAGTAATAGSAATAAGAATAGTAEAPTRRSVGLRSDRGPILLSLMLSTSLVALDSTIIATAVPSVVASLGGLSQFPWLFSVYLLAQAISVPIYGRVADMVGRKPVMLLGIGLFLLGSVLCGIAWDMPALIVFRAVQGLGAGAVQPMSITIAGDIYTLQERAKAQGYLASVWGISAVVGPTLGGLFSEYVSWRWIFWVNVPLCLVAGLMLVRRFHEQVHRARHRMDLPGSALLAVGCGLLILGLLEGGQAWAWGSVAGIGVLGVAVLLLVAFVLVERRTAEPVLPLWVLTRRVLAATSVTAVMVGGMTLGLTSYVPTYAQSALAVGPLAAGFALATLTVGWPLAASVAGRLYLRIGFRDTALIGAALALAGTLSMAVTMTGGGSVWEIAAWCFVTGLGLGLVASPTLIAAQSSVGWDRRGVVTGANMFARSLGSAVGVAVLGAVANTRLGDGTPAPADLAAAAHDVFVGVVVVAVLMVAAVALLPRRIVLDDAATAPRTGGAVPSQPAASTGSGSGGTAGH</sequence>
<evidence type="ECO:0000256" key="5">
    <source>
        <dbReference type="ARBA" id="ARBA00022692"/>
    </source>
</evidence>
<dbReference type="GO" id="GO:0005886">
    <property type="term" value="C:plasma membrane"/>
    <property type="evidence" value="ECO:0007669"/>
    <property type="project" value="UniProtKB-SubCell"/>
</dbReference>
<comment type="similarity">
    <text evidence="2">Belongs to the major facilitator superfamily. TCR/Tet family.</text>
</comment>
<feature type="transmembrane region" description="Helical" evidence="9">
    <location>
        <begin position="120"/>
        <end position="139"/>
    </location>
</feature>
<dbReference type="AlphaFoldDB" id="A0A917SQL5"/>
<accession>A0A917SQL5</accession>
<dbReference type="PANTHER" id="PTHR23501:SF191">
    <property type="entry name" value="VACUOLAR BASIC AMINO ACID TRANSPORTER 4"/>
    <property type="match status" value="1"/>
</dbReference>
<feature type="transmembrane region" description="Helical" evidence="9">
    <location>
        <begin position="402"/>
        <end position="422"/>
    </location>
</feature>
<comment type="subcellular location">
    <subcellularLocation>
        <location evidence="1">Cell inner membrane</location>
        <topology evidence="1">Multi-pass membrane protein</topology>
    </subcellularLocation>
</comment>
<feature type="transmembrane region" description="Helical" evidence="9">
    <location>
        <begin position="145"/>
        <end position="166"/>
    </location>
</feature>
<gene>
    <name evidence="11" type="ORF">GCM10011594_08870</name>
</gene>
<dbReference type="Proteomes" id="UP000655208">
    <property type="component" value="Unassembled WGS sequence"/>
</dbReference>
<keyword evidence="7 9" id="KW-0472">Membrane</keyword>
<reference evidence="11" key="2">
    <citation type="submission" date="2020-09" db="EMBL/GenBank/DDBJ databases">
        <authorList>
            <person name="Sun Q."/>
            <person name="Zhou Y."/>
        </authorList>
    </citation>
    <scope>NUCLEOTIDE SEQUENCE</scope>
    <source>
        <strain evidence="11">CGMCC 4.7308</strain>
    </source>
</reference>
<proteinExistence type="inferred from homology"/>
<dbReference type="GO" id="GO:0022857">
    <property type="term" value="F:transmembrane transporter activity"/>
    <property type="evidence" value="ECO:0007669"/>
    <property type="project" value="InterPro"/>
</dbReference>
<evidence type="ECO:0000256" key="6">
    <source>
        <dbReference type="ARBA" id="ARBA00022989"/>
    </source>
</evidence>
<evidence type="ECO:0000256" key="3">
    <source>
        <dbReference type="ARBA" id="ARBA00022448"/>
    </source>
</evidence>
<feature type="domain" description="Major facilitator superfamily (MFS) profile" evidence="10">
    <location>
        <begin position="55"/>
        <end position="503"/>
    </location>
</feature>
<name>A0A917SQL5_9ACTN</name>
<feature type="transmembrane region" description="Helical" evidence="9">
    <location>
        <begin position="178"/>
        <end position="196"/>
    </location>
</feature>
<feature type="transmembrane region" description="Helical" evidence="9">
    <location>
        <begin position="53"/>
        <end position="77"/>
    </location>
</feature>
<evidence type="ECO:0000256" key="8">
    <source>
        <dbReference type="SAM" id="MobiDB-lite"/>
    </source>
</evidence>
<dbReference type="PANTHER" id="PTHR23501">
    <property type="entry name" value="MAJOR FACILITATOR SUPERFAMILY"/>
    <property type="match status" value="1"/>
</dbReference>
<protein>
    <submittedName>
        <fullName evidence="11">MFS transporter</fullName>
    </submittedName>
</protein>
<dbReference type="PROSITE" id="PS50850">
    <property type="entry name" value="MFS"/>
    <property type="match status" value="1"/>
</dbReference>
<dbReference type="Pfam" id="PF07690">
    <property type="entry name" value="MFS_1"/>
    <property type="match status" value="1"/>
</dbReference>
<dbReference type="Gene3D" id="1.20.1720.10">
    <property type="entry name" value="Multidrug resistance protein D"/>
    <property type="match status" value="1"/>
</dbReference>
<dbReference type="PRINTS" id="PR01036">
    <property type="entry name" value="TCRTETB"/>
</dbReference>
<evidence type="ECO:0000313" key="12">
    <source>
        <dbReference type="Proteomes" id="UP000655208"/>
    </source>
</evidence>
<feature type="transmembrane region" description="Helical" evidence="9">
    <location>
        <begin position="265"/>
        <end position="288"/>
    </location>
</feature>
<evidence type="ECO:0000256" key="9">
    <source>
        <dbReference type="SAM" id="Phobius"/>
    </source>
</evidence>
<dbReference type="EMBL" id="BMNA01000002">
    <property type="protein sequence ID" value="GGL91354.1"/>
    <property type="molecule type" value="Genomic_DNA"/>
</dbReference>
<evidence type="ECO:0000256" key="4">
    <source>
        <dbReference type="ARBA" id="ARBA00022475"/>
    </source>
</evidence>
<keyword evidence="5 9" id="KW-0812">Transmembrane</keyword>
<keyword evidence="6 9" id="KW-1133">Transmembrane helix</keyword>
<organism evidence="11 12">
    <name type="scientific">Nakamurella endophytica</name>
    <dbReference type="NCBI Taxonomy" id="1748367"/>
    <lineage>
        <taxon>Bacteria</taxon>
        <taxon>Bacillati</taxon>
        <taxon>Actinomycetota</taxon>
        <taxon>Actinomycetes</taxon>
        <taxon>Nakamurellales</taxon>
        <taxon>Nakamurellaceae</taxon>
        <taxon>Nakamurella</taxon>
    </lineage>
</organism>
<dbReference type="Gene3D" id="1.20.1250.20">
    <property type="entry name" value="MFS general substrate transporter like domains"/>
    <property type="match status" value="1"/>
</dbReference>
<reference evidence="11" key="1">
    <citation type="journal article" date="2014" name="Int. J. Syst. Evol. Microbiol.">
        <title>Complete genome sequence of Corynebacterium casei LMG S-19264T (=DSM 44701T), isolated from a smear-ripened cheese.</title>
        <authorList>
            <consortium name="US DOE Joint Genome Institute (JGI-PGF)"/>
            <person name="Walter F."/>
            <person name="Albersmeier A."/>
            <person name="Kalinowski J."/>
            <person name="Ruckert C."/>
        </authorList>
    </citation>
    <scope>NUCLEOTIDE SEQUENCE</scope>
    <source>
        <strain evidence="11">CGMCC 4.7308</strain>
    </source>
</reference>
<feature type="transmembrane region" description="Helical" evidence="9">
    <location>
        <begin position="208"/>
        <end position="229"/>
    </location>
</feature>
<feature type="transmembrane region" description="Helical" evidence="9">
    <location>
        <begin position="374"/>
        <end position="396"/>
    </location>
</feature>
<evidence type="ECO:0000256" key="1">
    <source>
        <dbReference type="ARBA" id="ARBA00004429"/>
    </source>
</evidence>
<dbReference type="SUPFAM" id="SSF103473">
    <property type="entry name" value="MFS general substrate transporter"/>
    <property type="match status" value="1"/>
</dbReference>
<dbReference type="InterPro" id="IPR020846">
    <property type="entry name" value="MFS_dom"/>
</dbReference>
<keyword evidence="3" id="KW-0813">Transport</keyword>